<evidence type="ECO:0000256" key="1">
    <source>
        <dbReference type="SAM" id="MobiDB-lite"/>
    </source>
</evidence>
<sequence>MSEDPNIIQNQGSPVSFLSSNDGEIRENIDPNIGVPNIEYSDIEGAEILRPVRPSQVSRTISESSTDSSMMRMKMIGKKKATLLWEPVRKPDIDAFLGIIILMGIHVLPSIDLYWSTGPFFRVDEIAQVMTCKRFKKFLENLHLNDKPKAPAKTSN</sequence>
<dbReference type="OrthoDB" id="118105at2759"/>
<comment type="caution">
    <text evidence="3">The sequence shown here is derived from an EMBL/GenBank/DDBJ whole genome shotgun (WGS) entry which is preliminary data.</text>
</comment>
<dbReference type="PANTHER" id="PTHR46599:SF3">
    <property type="entry name" value="PIGGYBAC TRANSPOSABLE ELEMENT-DERIVED PROTEIN 4"/>
    <property type="match status" value="1"/>
</dbReference>
<dbReference type="PANTHER" id="PTHR46599">
    <property type="entry name" value="PIGGYBAC TRANSPOSABLE ELEMENT-DERIVED PROTEIN 4"/>
    <property type="match status" value="1"/>
</dbReference>
<reference evidence="3" key="1">
    <citation type="submission" date="2021-04" db="EMBL/GenBank/DDBJ databases">
        <authorList>
            <person name="Tunstrom K."/>
        </authorList>
    </citation>
    <scope>NUCLEOTIDE SEQUENCE</scope>
</reference>
<feature type="region of interest" description="Disordered" evidence="1">
    <location>
        <begin position="1"/>
        <end position="21"/>
    </location>
</feature>
<evidence type="ECO:0000313" key="3">
    <source>
        <dbReference type="EMBL" id="CAG5035761.1"/>
    </source>
</evidence>
<feature type="compositionally biased region" description="Polar residues" evidence="1">
    <location>
        <begin position="7"/>
        <end position="21"/>
    </location>
</feature>
<dbReference type="Pfam" id="PF13843">
    <property type="entry name" value="DDE_Tnp_1_7"/>
    <property type="match status" value="1"/>
</dbReference>
<name>A0A8S3XQ13_PARAO</name>
<dbReference type="InterPro" id="IPR029526">
    <property type="entry name" value="PGBD"/>
</dbReference>
<evidence type="ECO:0000313" key="4">
    <source>
        <dbReference type="Proteomes" id="UP000691718"/>
    </source>
</evidence>
<organism evidence="3 4">
    <name type="scientific">Parnassius apollo</name>
    <name type="common">Apollo butterfly</name>
    <name type="synonym">Papilio apollo</name>
    <dbReference type="NCBI Taxonomy" id="110799"/>
    <lineage>
        <taxon>Eukaryota</taxon>
        <taxon>Metazoa</taxon>
        <taxon>Ecdysozoa</taxon>
        <taxon>Arthropoda</taxon>
        <taxon>Hexapoda</taxon>
        <taxon>Insecta</taxon>
        <taxon>Pterygota</taxon>
        <taxon>Neoptera</taxon>
        <taxon>Endopterygota</taxon>
        <taxon>Lepidoptera</taxon>
        <taxon>Glossata</taxon>
        <taxon>Ditrysia</taxon>
        <taxon>Papilionoidea</taxon>
        <taxon>Papilionidae</taxon>
        <taxon>Parnassiinae</taxon>
        <taxon>Parnassini</taxon>
        <taxon>Parnassius</taxon>
        <taxon>Parnassius</taxon>
    </lineage>
</organism>
<dbReference type="Proteomes" id="UP000691718">
    <property type="component" value="Unassembled WGS sequence"/>
</dbReference>
<keyword evidence="4" id="KW-1185">Reference proteome</keyword>
<gene>
    <name evidence="3" type="ORF">PAPOLLO_LOCUS20643</name>
</gene>
<proteinExistence type="predicted"/>
<protein>
    <submittedName>
        <fullName evidence="3">(apollo) hypothetical protein</fullName>
    </submittedName>
</protein>
<accession>A0A8S3XQ13</accession>
<evidence type="ECO:0000259" key="2">
    <source>
        <dbReference type="Pfam" id="PF13843"/>
    </source>
</evidence>
<dbReference type="EMBL" id="CAJQZP010001278">
    <property type="protein sequence ID" value="CAG5035761.1"/>
    <property type="molecule type" value="Genomic_DNA"/>
</dbReference>
<feature type="domain" description="PiggyBac transposable element-derived protein" evidence="2">
    <location>
        <begin position="80"/>
        <end position="152"/>
    </location>
</feature>
<dbReference type="AlphaFoldDB" id="A0A8S3XQ13"/>